<organism evidence="5 6">
    <name type="scientific">Sulfuricurvum kujiense (strain ATCC BAA-921 / DSM 16994 / JCM 11577 / YK-1)</name>
    <dbReference type="NCBI Taxonomy" id="709032"/>
    <lineage>
        <taxon>Bacteria</taxon>
        <taxon>Pseudomonadati</taxon>
        <taxon>Campylobacterota</taxon>
        <taxon>Epsilonproteobacteria</taxon>
        <taxon>Campylobacterales</taxon>
        <taxon>Sulfurimonadaceae</taxon>
        <taxon>Sulfuricurvum</taxon>
    </lineage>
</organism>
<keyword evidence="2" id="KW-0813">Transport</keyword>
<reference evidence="5 6" key="1">
    <citation type="journal article" date="2012" name="Stand. Genomic Sci.">
        <title>Complete genome sequence of the sulfur compounds oxidizing chemolithoautotroph Sulfuricurvum kujiense type strain (YK-1(T)).</title>
        <authorList>
            <person name="Han C."/>
            <person name="Kotsyurbenko O."/>
            <person name="Chertkov O."/>
            <person name="Held B."/>
            <person name="Lapidus A."/>
            <person name="Nolan M."/>
            <person name="Lucas S."/>
            <person name="Hammon N."/>
            <person name="Deshpande S."/>
            <person name="Cheng J.F."/>
            <person name="Tapia R."/>
            <person name="Goodwin L.A."/>
            <person name="Pitluck S."/>
            <person name="Liolios K."/>
            <person name="Pagani I."/>
            <person name="Ivanova N."/>
            <person name="Mavromatis K."/>
            <person name="Mikhailova N."/>
            <person name="Pati A."/>
            <person name="Chen A."/>
            <person name="Palaniappan K."/>
            <person name="Land M."/>
            <person name="Hauser L."/>
            <person name="Chang Y.J."/>
            <person name="Jeffries C.D."/>
            <person name="Brambilla E.M."/>
            <person name="Rohde M."/>
            <person name="Spring S."/>
            <person name="Sikorski J."/>
            <person name="Goker M."/>
            <person name="Woyke T."/>
            <person name="Bristow J."/>
            <person name="Eisen J.A."/>
            <person name="Markowitz V."/>
            <person name="Hugenholtz P."/>
            <person name="Kyrpides N.C."/>
            <person name="Klenk H.P."/>
            <person name="Detter J.C."/>
        </authorList>
    </citation>
    <scope>NUCLEOTIDE SEQUENCE [LARGE SCALE GENOMIC DNA]</scope>
    <source>
        <strain evidence="6">ATCC BAA-921 / DSM 16994 / JCM 11577 / YK-1</strain>
    </source>
</reference>
<dbReference type="KEGG" id="sku:Sulku_0450"/>
<dbReference type="PANTHER" id="PTHR34596:SF2">
    <property type="entry name" value="CHITOPORIN"/>
    <property type="match status" value="1"/>
</dbReference>
<name>E4TZM9_SULKY</name>
<dbReference type="OrthoDB" id="5332765at2"/>
<dbReference type="Gene3D" id="2.40.160.10">
    <property type="entry name" value="Porin"/>
    <property type="match status" value="1"/>
</dbReference>
<evidence type="ECO:0000256" key="2">
    <source>
        <dbReference type="ARBA" id="ARBA00022448"/>
    </source>
</evidence>
<dbReference type="AlphaFoldDB" id="E4TZM9"/>
<dbReference type="STRING" id="709032.Sulku_0450"/>
<keyword evidence="6" id="KW-1185">Reference proteome</keyword>
<dbReference type="InterPro" id="IPR023614">
    <property type="entry name" value="Porin_dom_sf"/>
</dbReference>
<keyword evidence="3 4" id="KW-0732">Signal</keyword>
<evidence type="ECO:0000256" key="1">
    <source>
        <dbReference type="ARBA" id="ARBA00009075"/>
    </source>
</evidence>
<dbReference type="PANTHER" id="PTHR34596">
    <property type="entry name" value="CHITOPORIN"/>
    <property type="match status" value="1"/>
</dbReference>
<comment type="similarity">
    <text evidence="1">Belongs to the outer membrane porin (Opr) (TC 1.B.25) family.</text>
</comment>
<dbReference type="GO" id="GO:0015288">
    <property type="term" value="F:porin activity"/>
    <property type="evidence" value="ECO:0007669"/>
    <property type="project" value="TreeGrafter"/>
</dbReference>
<proteinExistence type="inferred from homology"/>
<dbReference type="RefSeq" id="WP_013459314.1">
    <property type="nucleotide sequence ID" value="NC_014762.1"/>
</dbReference>
<dbReference type="Pfam" id="PF03573">
    <property type="entry name" value="OprD"/>
    <property type="match status" value="1"/>
</dbReference>
<evidence type="ECO:0000313" key="5">
    <source>
        <dbReference type="EMBL" id="ADR33117.1"/>
    </source>
</evidence>
<evidence type="ECO:0000256" key="4">
    <source>
        <dbReference type="SAM" id="SignalP"/>
    </source>
</evidence>
<dbReference type="Proteomes" id="UP000008721">
    <property type="component" value="Chromosome"/>
</dbReference>
<dbReference type="InterPro" id="IPR005318">
    <property type="entry name" value="OM_porin_bac"/>
</dbReference>
<dbReference type="EMBL" id="CP002355">
    <property type="protein sequence ID" value="ADR33117.1"/>
    <property type="molecule type" value="Genomic_DNA"/>
</dbReference>
<sequence>MNIMKISMAAAAACLLATSAHALKTEDRDLKGNNIVEYTKAPGDVNSIKEMFTEGKVYGRLRSNTFWYNSDNEKSTLQDHNVWGLGGSLVYKTGFFHGFGATAGFYGSVPLGSPNVPEGSTTNYGKQGKDIYRTRSDGTEAAMGVVAQAYGEYKISKSNIKLGRQMIESTLLSSNDTKMIPNTFTAAVAETKDIKDTTLRAGYITSEKLRNHQEFHSILAYASLTENDDAATHKGLKIANITRAGEDKDPEMVLVTAENKSIPGLKLEGEYYGINGYFSTVIAEANYKIGLGNDWTLTPGVRYLRQMDDGAGAIGGASLSGKAATTVNGGTTAGRAAYSDASSVDASMWAARLVAAKGPLELQVGYSKIADDADLITPWRGFPTGGYTRSMGQVDWIANTKNWALKATYDFDKAGLVPGLKISADYENMNFDDSKAATTGFTDRDIIHLDAWQTFKSLPNTEFKFRFATIDADPAVGATTDYNSYDEYRFEINYLF</sequence>
<feature type="signal peptide" evidence="4">
    <location>
        <begin position="1"/>
        <end position="22"/>
    </location>
</feature>
<feature type="chain" id="PRO_5003190291" evidence="4">
    <location>
        <begin position="23"/>
        <end position="496"/>
    </location>
</feature>
<dbReference type="eggNOG" id="COG4773">
    <property type="taxonomic scope" value="Bacteria"/>
</dbReference>
<evidence type="ECO:0000256" key="3">
    <source>
        <dbReference type="ARBA" id="ARBA00022729"/>
    </source>
</evidence>
<dbReference type="GO" id="GO:0016020">
    <property type="term" value="C:membrane"/>
    <property type="evidence" value="ECO:0007669"/>
    <property type="project" value="InterPro"/>
</dbReference>
<gene>
    <name evidence="5" type="ordered locus">Sulku_0450</name>
</gene>
<dbReference type="HOGENOM" id="CLU_554247_0_0_7"/>
<protein>
    <submittedName>
        <fullName evidence="5">Outer membrane porin</fullName>
    </submittedName>
</protein>
<accession>E4TZM9</accession>
<evidence type="ECO:0000313" key="6">
    <source>
        <dbReference type="Proteomes" id="UP000008721"/>
    </source>
</evidence>